<dbReference type="InterPro" id="IPR026044">
    <property type="entry name" value="MltA"/>
</dbReference>
<comment type="caution">
    <text evidence="6">The sequence shown here is derived from an EMBL/GenBank/DDBJ whole genome shotgun (WGS) entry which is preliminary data.</text>
</comment>
<dbReference type="CDD" id="cd14668">
    <property type="entry name" value="mlta_B"/>
    <property type="match status" value="1"/>
</dbReference>
<evidence type="ECO:0000313" key="7">
    <source>
        <dbReference type="Proteomes" id="UP001169862"/>
    </source>
</evidence>
<dbReference type="InterPro" id="IPR010611">
    <property type="entry name" value="3D_dom"/>
</dbReference>
<dbReference type="GO" id="GO:0008933">
    <property type="term" value="F:peptidoglycan lytic transglycosylase activity"/>
    <property type="evidence" value="ECO:0007669"/>
    <property type="project" value="TreeGrafter"/>
</dbReference>
<proteinExistence type="predicted"/>
<dbReference type="EMBL" id="JAUOPG010000006">
    <property type="protein sequence ID" value="MDO6454064.1"/>
    <property type="molecule type" value="Genomic_DNA"/>
</dbReference>
<dbReference type="Proteomes" id="UP001169862">
    <property type="component" value="Unassembled WGS sequence"/>
</dbReference>
<organism evidence="6 7">
    <name type="scientific">Neptunomonas phycophila</name>
    <dbReference type="NCBI Taxonomy" id="1572645"/>
    <lineage>
        <taxon>Bacteria</taxon>
        <taxon>Pseudomonadati</taxon>
        <taxon>Pseudomonadota</taxon>
        <taxon>Gammaproteobacteria</taxon>
        <taxon>Oceanospirillales</taxon>
        <taxon>Oceanospirillaceae</taxon>
        <taxon>Neptunomonas</taxon>
    </lineage>
</organism>
<dbReference type="InterPro" id="IPR005300">
    <property type="entry name" value="MltA_B"/>
</dbReference>
<comment type="catalytic activity">
    <reaction evidence="1 4">
        <text>Exolytic cleavage of the (1-&gt;4)-beta-glycosidic linkage between N-acetylmuramic acid (MurNAc) and N-acetylglucosamine (GlcNAc) residues in peptidoglycan, from either the reducing or the non-reducing ends of the peptidoglycan chains, with concomitant formation of a 1,6-anhydrobond in the MurNAc residue.</text>
        <dbReference type="EC" id="4.2.2.n1"/>
    </reaction>
</comment>
<keyword evidence="3 4" id="KW-0961">Cell wall biogenesis/degradation</keyword>
<dbReference type="Pfam" id="PF03562">
    <property type="entry name" value="MltA"/>
    <property type="match status" value="1"/>
</dbReference>
<keyword evidence="2 4" id="KW-0456">Lyase</keyword>
<dbReference type="InterPro" id="IPR036908">
    <property type="entry name" value="RlpA-like_sf"/>
</dbReference>
<dbReference type="GO" id="GO:0004553">
    <property type="term" value="F:hydrolase activity, hydrolyzing O-glycosyl compounds"/>
    <property type="evidence" value="ECO:0007669"/>
    <property type="project" value="InterPro"/>
</dbReference>
<sequence length="389" mass="43370">MPFAHLKTPLLITLTCLWMTGCSTVNQDTSTEHPAAGIGDPICWSQLPNWHEDTALQAIPALESQCPRLGKQSEWSNFCEALTNHTPIDEEGIRQLLESHFVPHRINGNNGNNRGLFTGYYEPTLNGSYQRSDRYYYPLYQRPPSMLQLELGSRFPDLKNQRVRGLLKGNKVVPFYDRATIDGANKPLAGNEILWVDDADAAFFLHIQGSGRVQLPDGKMVAVGYADQNGQPYVAIGKILIERGELTPQEVSLQTINDWLKSHPKEADELKNHNPSYVFFTLRNDVESGPRGSLNVPLTQERSVAVDRRVIPLGTPLWINTTLPDNTPYQRLMVAQDTGGAINGPIRADIFFGRGNRAEKLAGEMKQKGEIYALIPKESSKSAESAECK</sequence>
<dbReference type="CDD" id="cd14485">
    <property type="entry name" value="mltA_like_LT_A"/>
    <property type="match status" value="1"/>
</dbReference>
<evidence type="ECO:0000259" key="5">
    <source>
        <dbReference type="SMART" id="SM00925"/>
    </source>
</evidence>
<dbReference type="GO" id="GO:0009253">
    <property type="term" value="P:peptidoglycan catabolic process"/>
    <property type="evidence" value="ECO:0007669"/>
    <property type="project" value="TreeGrafter"/>
</dbReference>
<accession>A0AAW7XII0</accession>
<dbReference type="PIRSF" id="PIRSF019422">
    <property type="entry name" value="MltA"/>
    <property type="match status" value="1"/>
</dbReference>
<evidence type="ECO:0000313" key="6">
    <source>
        <dbReference type="EMBL" id="MDO6454064.1"/>
    </source>
</evidence>
<evidence type="ECO:0000256" key="2">
    <source>
        <dbReference type="ARBA" id="ARBA00023239"/>
    </source>
</evidence>
<comment type="function">
    <text evidence="4">Murein-degrading enzyme. May play a role in recycling of muropeptides during cell elongation and/or cell division.</text>
</comment>
<dbReference type="SMART" id="SM00925">
    <property type="entry name" value="MltA"/>
    <property type="match status" value="1"/>
</dbReference>
<dbReference type="PANTHER" id="PTHR30124">
    <property type="entry name" value="MEMBRANE-BOUND LYTIC MUREIN TRANSGLYCOSYLASE A"/>
    <property type="match status" value="1"/>
</dbReference>
<dbReference type="PROSITE" id="PS51257">
    <property type="entry name" value="PROKAR_LIPOPROTEIN"/>
    <property type="match status" value="1"/>
</dbReference>
<protein>
    <recommendedName>
        <fullName evidence="4">Membrane-bound lytic murein transglycosylase A</fullName>
        <ecNumber evidence="4">4.2.2.n1</ecNumber>
    </recommendedName>
    <alternativeName>
        <fullName evidence="4">Murein hydrolase A</fullName>
    </alternativeName>
</protein>
<reference evidence="6" key="1">
    <citation type="submission" date="2023-07" db="EMBL/GenBank/DDBJ databases">
        <title>Genome content predicts the carbon catabolic preferences of heterotrophic bacteria.</title>
        <authorList>
            <person name="Gralka M."/>
        </authorList>
    </citation>
    <scope>NUCLEOTIDE SEQUENCE</scope>
    <source>
        <strain evidence="6">I2M16</strain>
    </source>
</reference>
<evidence type="ECO:0000256" key="4">
    <source>
        <dbReference type="PIRNR" id="PIRNR019422"/>
    </source>
</evidence>
<dbReference type="Pfam" id="PF06725">
    <property type="entry name" value="3D"/>
    <property type="match status" value="1"/>
</dbReference>
<dbReference type="RefSeq" id="WP_303550525.1">
    <property type="nucleotide sequence ID" value="NZ_JAUOPG010000006.1"/>
</dbReference>
<dbReference type="PANTHER" id="PTHR30124:SF0">
    <property type="entry name" value="MEMBRANE-BOUND LYTIC MUREIN TRANSGLYCOSYLASE A"/>
    <property type="match status" value="1"/>
</dbReference>
<gene>
    <name evidence="6" type="ORF">Q4490_10865</name>
</gene>
<dbReference type="GO" id="GO:0071555">
    <property type="term" value="P:cell wall organization"/>
    <property type="evidence" value="ECO:0007669"/>
    <property type="project" value="UniProtKB-KW"/>
</dbReference>
<feature type="domain" description="Lytic transglycosylase MltA" evidence="5">
    <location>
        <begin position="124"/>
        <end position="281"/>
    </location>
</feature>
<dbReference type="Gene3D" id="2.40.40.10">
    <property type="entry name" value="RlpA-like domain"/>
    <property type="match status" value="1"/>
</dbReference>
<dbReference type="GO" id="GO:0019867">
    <property type="term" value="C:outer membrane"/>
    <property type="evidence" value="ECO:0007669"/>
    <property type="project" value="InterPro"/>
</dbReference>
<dbReference type="SUPFAM" id="SSF50685">
    <property type="entry name" value="Barwin-like endoglucanases"/>
    <property type="match status" value="1"/>
</dbReference>
<dbReference type="AlphaFoldDB" id="A0AAW7XII0"/>
<name>A0AAW7XII0_9GAMM</name>
<dbReference type="Gene3D" id="2.40.240.50">
    <property type="entry name" value="Barwin-like endoglucanases"/>
    <property type="match status" value="1"/>
</dbReference>
<evidence type="ECO:0000256" key="1">
    <source>
        <dbReference type="ARBA" id="ARBA00001420"/>
    </source>
</evidence>
<dbReference type="EC" id="4.2.2.n1" evidence="4"/>
<dbReference type="GO" id="GO:0009254">
    <property type="term" value="P:peptidoglycan turnover"/>
    <property type="evidence" value="ECO:0007669"/>
    <property type="project" value="UniProtKB-UniRule"/>
</dbReference>
<evidence type="ECO:0000256" key="3">
    <source>
        <dbReference type="ARBA" id="ARBA00023316"/>
    </source>
</evidence>